<feature type="compositionally biased region" description="Low complexity" evidence="1">
    <location>
        <begin position="640"/>
        <end position="666"/>
    </location>
</feature>
<name>J0X0P1_9BIFI</name>
<accession>J0X0P1</accession>
<keyword evidence="2" id="KW-0812">Transmembrane</keyword>
<feature type="region of interest" description="Disordered" evidence="1">
    <location>
        <begin position="357"/>
        <end position="376"/>
    </location>
</feature>
<dbReference type="RefSeq" id="WP_007147875.1">
    <property type="nucleotide sequence ID" value="NZ_AKCI01000001.1"/>
</dbReference>
<dbReference type="STRING" id="857290.HMPREF9156_00811"/>
<feature type="transmembrane region" description="Helical" evidence="2">
    <location>
        <begin position="792"/>
        <end position="810"/>
    </location>
</feature>
<feature type="region of interest" description="Disordered" evidence="1">
    <location>
        <begin position="639"/>
        <end position="666"/>
    </location>
</feature>
<feature type="compositionally biased region" description="Polar residues" evidence="1">
    <location>
        <begin position="359"/>
        <end position="371"/>
    </location>
</feature>
<keyword evidence="2" id="KW-1133">Transmembrane helix</keyword>
<feature type="compositionally biased region" description="Low complexity" evidence="1">
    <location>
        <begin position="181"/>
        <end position="207"/>
    </location>
</feature>
<reference evidence="3 4" key="1">
    <citation type="submission" date="2012-01" db="EMBL/GenBank/DDBJ databases">
        <title>The Genome Sequence of Scardovia wiggsiae F0424.</title>
        <authorList>
            <consortium name="The Broad Institute Genome Sequencing Platform"/>
            <person name="Earl A."/>
            <person name="Ward D."/>
            <person name="Feldgarden M."/>
            <person name="Gevers D."/>
            <person name="Izard J."/>
            <person name="Ganesan A."/>
            <person name="Baranova O.V."/>
            <person name="Blanton J.M."/>
            <person name="Tanner A.C."/>
            <person name="Mathney J."/>
            <person name="Dewhirst F.E."/>
            <person name="Young S.K."/>
            <person name="Zeng Q."/>
            <person name="Gargeya S."/>
            <person name="Fitzgerald M."/>
            <person name="Haas B."/>
            <person name="Abouelleil A."/>
            <person name="Alvarado L."/>
            <person name="Arachchi H.M."/>
            <person name="Berlin A."/>
            <person name="Chapman S.B."/>
            <person name="Gearin G."/>
            <person name="Goldberg J."/>
            <person name="Griggs A."/>
            <person name="Gujja S."/>
            <person name="Hansen M."/>
            <person name="Heiman D."/>
            <person name="Howarth C."/>
            <person name="Larimer J."/>
            <person name="Lui A."/>
            <person name="MacDonald P.J.P."/>
            <person name="McCowen C."/>
            <person name="Montmayeur A."/>
            <person name="Murphy C."/>
            <person name="Neiman D."/>
            <person name="Pearson M."/>
            <person name="Priest M."/>
            <person name="Roberts A."/>
            <person name="Saif S."/>
            <person name="Shea T."/>
            <person name="Sisk P."/>
            <person name="Stolte C."/>
            <person name="Sykes S."/>
            <person name="Wortman J."/>
            <person name="Nusbaum C."/>
            <person name="Birren B."/>
        </authorList>
    </citation>
    <scope>NUCLEOTIDE SEQUENCE [LARGE SCALE GENOMIC DNA]</scope>
    <source>
        <strain evidence="3 4">F0424</strain>
    </source>
</reference>
<dbReference type="AlphaFoldDB" id="J0X0P1"/>
<feature type="region of interest" description="Disordered" evidence="1">
    <location>
        <begin position="180"/>
        <end position="214"/>
    </location>
</feature>
<gene>
    <name evidence="3" type="ORF">HMPREF9156_00811</name>
</gene>
<comment type="caution">
    <text evidence="3">The sequence shown here is derived from an EMBL/GenBank/DDBJ whole genome shotgun (WGS) entry which is preliminary data.</text>
</comment>
<dbReference type="Pfam" id="PF19516">
    <property type="entry name" value="DUF6049"/>
    <property type="match status" value="1"/>
</dbReference>
<dbReference type="InterPro" id="IPR046112">
    <property type="entry name" value="DUF6049"/>
</dbReference>
<evidence type="ECO:0000256" key="2">
    <source>
        <dbReference type="SAM" id="Phobius"/>
    </source>
</evidence>
<evidence type="ECO:0000256" key="1">
    <source>
        <dbReference type="SAM" id="MobiDB-lite"/>
    </source>
</evidence>
<proteinExistence type="predicted"/>
<organism evidence="3 4">
    <name type="scientific">Scardovia wiggsiae F0424</name>
    <dbReference type="NCBI Taxonomy" id="857290"/>
    <lineage>
        <taxon>Bacteria</taxon>
        <taxon>Bacillati</taxon>
        <taxon>Actinomycetota</taxon>
        <taxon>Actinomycetes</taxon>
        <taxon>Bifidobacteriales</taxon>
        <taxon>Bifidobacteriaceae</taxon>
        <taxon>Scardovia</taxon>
    </lineage>
</organism>
<dbReference type="HOGENOM" id="CLU_377534_0_0_11"/>
<dbReference type="Proteomes" id="UP000006415">
    <property type="component" value="Unassembled WGS sequence"/>
</dbReference>
<dbReference type="EMBL" id="AGZS01000003">
    <property type="protein sequence ID" value="EJD64936.1"/>
    <property type="molecule type" value="Genomic_DNA"/>
</dbReference>
<sequence>MSDTGAKNTSRSSAHLCFRSCCAVLAVLVFAVLALISPAAPSASADSRQLTAAGTQKNTSGVTLALKKSTSVISATSGYSATVTITNNTFRTLDTGKLTAYTRPDFVFRDSDTVQRWAQADFRLDAMSVLGSGDTPAIQPGKSADVTISVKPDARAISRITTWGAKPVLIRYTHKEAASAGSERTGSYTGRSSTSARRTGNISNSSGPGPGQVELRTFVTRTNSDLPESSLPKLNVVFALPVTSPKLSRTTVSASSLIHGAGAVRTDSAANSIYSGTPDCARQTEYIKKLNDTYPFIQNIIDPAVAGQYKDYPAAAVMQPYGTNVSAVSQYPSLQWDSAGIHDHLWDAAAIQKLLKAQGTGSSPDQGNSSGYPFAQAPSIAWQGPHSSWTADALAKARQQGYTAVIATSGFTGTGSTAAHTGKLTVPTQSGDITVLSAHSKLSALAQNRATSSSSAAEQSQAGRLNRFIAETAFYETQAPYESRTFLITLGSLADTQQRQYTGSLLKLVSQSPWLQTDTLNSLLTADSPYTSKQAADFAQASSTGKAAAEQRFYASALKTLAGLREKLTVFDRTILVHSSAGGRTSSAGAQGLSRGDAQNNRLAANRGYTLENSATWMGALYTAFDTCSLRSFTIDDGSTGTVNTGQTAQNTAAQDTTTQKNADAAAEAAGPAKSIVDTLYSSVSLMHPGSVSAVSDKANLPLTITNSLPFSVKVGIKGTVLKETAQNTGIEISSVKDITVHAHSSKQTTLTITAQGGRRASAKLSLTDSQGKEFGRAVTTQITSALAVNDITGYAIIAIAVILGALGLYRQIRRIRTGAVNKGDEVAEKH</sequence>
<protein>
    <submittedName>
        <fullName evidence="3">Uncharacterized protein</fullName>
    </submittedName>
</protein>
<keyword evidence="4" id="KW-1185">Reference proteome</keyword>
<dbReference type="OrthoDB" id="3242630at2"/>
<evidence type="ECO:0000313" key="4">
    <source>
        <dbReference type="Proteomes" id="UP000006415"/>
    </source>
</evidence>
<evidence type="ECO:0000313" key="3">
    <source>
        <dbReference type="EMBL" id="EJD64936.1"/>
    </source>
</evidence>
<keyword evidence="2" id="KW-0472">Membrane</keyword>
<dbReference type="eggNOG" id="ENOG5033P5Y">
    <property type="taxonomic scope" value="Bacteria"/>
</dbReference>